<comment type="similarity">
    <text evidence="1">Belongs to the YciI family.</text>
</comment>
<accession>A0AAU7U4V9</accession>
<geneLocation type="plasmid" evidence="3">
    <name>pDson01</name>
</geneLocation>
<evidence type="ECO:0000313" key="3">
    <source>
        <dbReference type="EMBL" id="XBV83675.1"/>
    </source>
</evidence>
<protein>
    <submittedName>
        <fullName evidence="3">YciI family protein</fullName>
    </submittedName>
</protein>
<sequence>MPHHVVLHYARGPGWVPDRPVFEQPLHRHLAYMRRLHQQGIVLAGGPYTDHSGGLVILQPMTLEDAEQMLRADPAIVDGTMTASANLWHTMFDDSFTSVRLAQR</sequence>
<dbReference type="Gene3D" id="3.30.70.1060">
    <property type="entry name" value="Dimeric alpha+beta barrel"/>
    <property type="match status" value="1"/>
</dbReference>
<dbReference type="Pfam" id="PF03795">
    <property type="entry name" value="YCII"/>
    <property type="match status" value="1"/>
</dbReference>
<evidence type="ECO:0000256" key="1">
    <source>
        <dbReference type="ARBA" id="ARBA00007689"/>
    </source>
</evidence>
<keyword evidence="3" id="KW-0614">Plasmid</keyword>
<dbReference type="SUPFAM" id="SSF54909">
    <property type="entry name" value="Dimeric alpha+beta barrel"/>
    <property type="match status" value="1"/>
</dbReference>
<dbReference type="RefSeq" id="WP_350241330.1">
    <property type="nucleotide sequence ID" value="NZ_CP158297.1"/>
</dbReference>
<dbReference type="InterPro" id="IPR011008">
    <property type="entry name" value="Dimeric_a/b-barrel"/>
</dbReference>
<dbReference type="KEGG" id="dsc:ABOD76_03030"/>
<name>A0AAU7U4V9_9DEIO</name>
<feature type="domain" description="YCII-related" evidence="2">
    <location>
        <begin position="26"/>
        <end position="81"/>
    </location>
</feature>
<gene>
    <name evidence="3" type="ORF">ABOD76_03030</name>
</gene>
<dbReference type="EMBL" id="CP158297">
    <property type="protein sequence ID" value="XBV83675.1"/>
    <property type="molecule type" value="Genomic_DNA"/>
</dbReference>
<organism evidence="3">
    <name type="scientific">Deinococcus sonorensis KR-87</name>
    <dbReference type="NCBI Taxonomy" id="694439"/>
    <lineage>
        <taxon>Bacteria</taxon>
        <taxon>Thermotogati</taxon>
        <taxon>Deinococcota</taxon>
        <taxon>Deinococci</taxon>
        <taxon>Deinococcales</taxon>
        <taxon>Deinococcaceae</taxon>
        <taxon>Deinococcus</taxon>
    </lineage>
</organism>
<proteinExistence type="inferred from homology"/>
<dbReference type="AlphaFoldDB" id="A0AAU7U4V9"/>
<dbReference type="InterPro" id="IPR005545">
    <property type="entry name" value="YCII"/>
</dbReference>
<evidence type="ECO:0000259" key="2">
    <source>
        <dbReference type="Pfam" id="PF03795"/>
    </source>
</evidence>
<reference evidence="3" key="1">
    <citation type="submission" date="2024-06" db="EMBL/GenBank/DDBJ databases">
        <title>Draft Genome Sequence of Deinococcus sonorensis Type Strain KR-87, a Biofilm Producing Representative of the Genus Deinococcus.</title>
        <authorList>
            <person name="Boren L.S."/>
            <person name="Grosso R.A."/>
            <person name="Hugenberg-Cox A.N."/>
            <person name="Hill J.T.E."/>
            <person name="Albert C.M."/>
            <person name="Tuohy J.M."/>
        </authorList>
    </citation>
    <scope>NUCLEOTIDE SEQUENCE</scope>
    <source>
        <strain evidence="3">KR-87</strain>
        <plasmid evidence="3">pDson01</plasmid>
    </source>
</reference>